<dbReference type="Pfam" id="PF02540">
    <property type="entry name" value="NAD_synthase"/>
    <property type="match status" value="1"/>
</dbReference>
<dbReference type="InterPro" id="IPR014729">
    <property type="entry name" value="Rossmann-like_a/b/a_fold"/>
</dbReference>
<dbReference type="HOGENOM" id="CLU_061181_3_1_0"/>
<dbReference type="Gene3D" id="3.40.50.620">
    <property type="entry name" value="HUPs"/>
    <property type="match status" value="1"/>
</dbReference>
<evidence type="ECO:0000313" key="3">
    <source>
        <dbReference type="Proteomes" id="UP000007039"/>
    </source>
</evidence>
<accession>E4TGZ8</accession>
<name>E4TGZ8_CALNY</name>
<evidence type="ECO:0000313" key="2">
    <source>
        <dbReference type="EMBL" id="ADR19796.1"/>
    </source>
</evidence>
<sequence length="233" mass="26905">MKEYFSRFKSAVVALSGGADSSFTLYLASKYIESKQIVAVTATNSHVFRYEINQARSIAERLNVRWIGFEAQMDLNFFKNDENRCYYCKKSFLKEIKKIKEELGYQVIFDGSNIDDLSEIRQGRKAIEEYGVISPLIALSLGKKDVLDGLKDSPLKDFHFTTESCKATRLVDIPIDNDIMQKIEDIEDILRVKIPGLRIRYNGQKLYYEIKKPFRVSEEQIAILEELLKVNGF</sequence>
<gene>
    <name evidence="2" type="ordered locus">Calni_1892</name>
</gene>
<protein>
    <recommendedName>
        <fullName evidence="1">NAD/GMP synthase domain-containing protein</fullName>
    </recommendedName>
</protein>
<dbReference type="EMBL" id="CP002347">
    <property type="protein sequence ID" value="ADR19796.1"/>
    <property type="molecule type" value="Genomic_DNA"/>
</dbReference>
<dbReference type="PANTHER" id="PTHR43169">
    <property type="entry name" value="EXSB FAMILY PROTEIN"/>
    <property type="match status" value="1"/>
</dbReference>
<evidence type="ECO:0000259" key="1">
    <source>
        <dbReference type="Pfam" id="PF02540"/>
    </source>
</evidence>
<organism evidence="2 3">
    <name type="scientific">Calditerrivibrio nitroreducens (strain DSM 19672 / NBRC 101217 / Yu37-1)</name>
    <dbReference type="NCBI Taxonomy" id="768670"/>
    <lineage>
        <taxon>Bacteria</taxon>
        <taxon>Pseudomonadati</taxon>
        <taxon>Deferribacterota</taxon>
        <taxon>Deferribacteres</taxon>
        <taxon>Deferribacterales</taxon>
        <taxon>Calditerrivibrionaceae</taxon>
    </lineage>
</organism>
<dbReference type="eggNOG" id="COG1606">
    <property type="taxonomic scope" value="Bacteria"/>
</dbReference>
<dbReference type="PANTHER" id="PTHR43169:SF2">
    <property type="entry name" value="NAD_GMP SYNTHASE DOMAIN-CONTAINING PROTEIN"/>
    <property type="match status" value="1"/>
</dbReference>
<dbReference type="SUPFAM" id="SSF52402">
    <property type="entry name" value="Adenine nucleotide alpha hydrolases-like"/>
    <property type="match status" value="1"/>
</dbReference>
<dbReference type="GO" id="GO:0006163">
    <property type="term" value="P:purine nucleotide metabolic process"/>
    <property type="evidence" value="ECO:0007669"/>
    <property type="project" value="UniProtKB-ARBA"/>
</dbReference>
<keyword evidence="3" id="KW-1185">Reference proteome</keyword>
<dbReference type="Proteomes" id="UP000007039">
    <property type="component" value="Chromosome"/>
</dbReference>
<dbReference type="InterPro" id="IPR052188">
    <property type="entry name" value="Ni-pincer_cofactor_biosynth"/>
</dbReference>
<dbReference type="InterPro" id="IPR022310">
    <property type="entry name" value="NAD/GMP_synthase"/>
</dbReference>
<dbReference type="AlphaFoldDB" id="E4TGZ8"/>
<reference key="1">
    <citation type="submission" date="2010-11" db="EMBL/GenBank/DDBJ databases">
        <title>The complete genome of chromosome of Calditerrivibrio nitroreducens DSM 19672.</title>
        <authorList>
            <consortium name="US DOE Joint Genome Institute (JGI-PGF)"/>
            <person name="Lucas S."/>
            <person name="Copeland A."/>
            <person name="Lapidus A."/>
            <person name="Bruce D."/>
            <person name="Goodwin L."/>
            <person name="Pitluck S."/>
            <person name="Kyrpides N."/>
            <person name="Mavromatis K."/>
            <person name="Ivanova N."/>
            <person name="Mikhailova N."/>
            <person name="Zeytun A."/>
            <person name="Brettin T."/>
            <person name="Detter J.C."/>
            <person name="Tapia R."/>
            <person name="Han C."/>
            <person name="Land M."/>
            <person name="Hauser L."/>
            <person name="Markowitz V."/>
            <person name="Cheng J.-F."/>
            <person name="Hugenholtz P."/>
            <person name="Woyke T."/>
            <person name="Wu D."/>
            <person name="Spring S."/>
            <person name="Schroeder M."/>
            <person name="Brambilla E."/>
            <person name="Klenk H.-P."/>
            <person name="Eisen J.A."/>
        </authorList>
    </citation>
    <scope>NUCLEOTIDE SEQUENCE [LARGE SCALE GENOMIC DNA]</scope>
    <source>
        <strain>DSM 19672</strain>
    </source>
</reference>
<dbReference type="RefSeq" id="WP_013452005.1">
    <property type="nucleotide sequence ID" value="NC_014758.1"/>
</dbReference>
<proteinExistence type="predicted"/>
<reference evidence="2 3" key="2">
    <citation type="journal article" date="2011" name="Stand. Genomic Sci.">
        <title>Complete genome sequence of Calditerrivibrio nitroreducens type strain (Yu37-1).</title>
        <authorList>
            <person name="Pitluck S."/>
            <person name="Sikorski J."/>
            <person name="Zeytun A."/>
            <person name="Lapidus A."/>
            <person name="Nolan M."/>
            <person name="Lucas S."/>
            <person name="Hammon N."/>
            <person name="Deshpande S."/>
            <person name="Cheng J.F."/>
            <person name="Tapia R."/>
            <person name="Han C."/>
            <person name="Goodwin L."/>
            <person name="Liolios K."/>
            <person name="Pagani I."/>
            <person name="Ivanova N."/>
            <person name="Mavromatis K."/>
            <person name="Pati A."/>
            <person name="Chen A."/>
            <person name="Palaniappan K."/>
            <person name="Hauser L."/>
            <person name="Chang Y.J."/>
            <person name="Jeffries C.D."/>
            <person name="Detter J.C."/>
            <person name="Brambilla E."/>
            <person name="Djao O.D."/>
            <person name="Rohde M."/>
            <person name="Spring S."/>
            <person name="Goker M."/>
            <person name="Woyke T."/>
            <person name="Bristow J."/>
            <person name="Eisen J.A."/>
            <person name="Markowitz V."/>
            <person name="Hugenholtz P."/>
            <person name="Kyrpides N.C."/>
            <person name="Klenk H.P."/>
            <person name="Land M."/>
        </authorList>
    </citation>
    <scope>NUCLEOTIDE SEQUENCE [LARGE SCALE GENOMIC DNA]</scope>
    <source>
        <strain evidence="3">DSM 19672 / NBRC 101217 / Yu37-1</strain>
    </source>
</reference>
<feature type="domain" description="NAD/GMP synthase" evidence="1">
    <location>
        <begin position="7"/>
        <end position="75"/>
    </location>
</feature>
<dbReference type="STRING" id="768670.Calni_1892"/>
<dbReference type="KEGG" id="cni:Calni_1892"/>